<dbReference type="InterPro" id="IPR027417">
    <property type="entry name" value="P-loop_NTPase"/>
</dbReference>
<keyword evidence="17" id="KW-0966">Cell projection</keyword>
<evidence type="ECO:0000259" key="15">
    <source>
        <dbReference type="SMART" id="SM00382"/>
    </source>
</evidence>
<comment type="caution">
    <text evidence="17">The sequence shown here is derived from an EMBL/GenBank/DDBJ whole genome shotgun (WGS) entry which is preliminary data.</text>
</comment>
<dbReference type="InterPro" id="IPR047040">
    <property type="entry name" value="FlhF__GTPase_dom"/>
</dbReference>
<keyword evidence="9" id="KW-0342">GTP-binding</keyword>
<dbReference type="OrthoDB" id="9778554at2"/>
<sequence length="627" mass="67577">MKIKRFFAKDMRTALSQVKEELGADAVIMSNKKVTGGVEIVAAVDTDADTTPPASASTRQMLADRLGQAKRNLADDQVQLQSASTSRFANVLQNYTGNEADEAEHESDSLSALLQRQSKHQNQHSGGTHSGGLHSGGPHSGGLHAGGHPASASPGMGRDSRYSEPEPMQSSFRQGGYDQRDNRGAQGGFGHPSMGGNGASSRAAEQPGLRGGYNAAAQSSRASQGAGGHGMANSGMSAQGMSAQGLSGQGNGHGFGQRPSHALDIGDYRRPEVRQPESVGAQRRHEPQGASASYGRGNNRLDPSRYDPKASQHSAGEMDAMRNELASIRRLLEHQVSGLMWQEVERREPMRAMMIKRLEKMGLSPELSDQLACYIPEDVPANEAWPALLDLLTDQIITTDDCILDTGGVVALLGPTGVGKTTTIAKLAARAAMDFGPDQIAMVTTDTFRIGAHEQLATYGRIMGCPVRVAKDAEELADILHQLRHRRLVLLDTAGMGQRDIRLSEQLDTLMQNSGSQIRSFLVLPATAQRRVLHETIEHFRRIPLSGCVLTKLDESLSLGEVVSVAIQHVLPIAYLADGQRVPEDIKVATGNYLVARANELLEQELTQQPHYWTSDSSDNQSADFYD</sequence>
<comment type="similarity">
    <text evidence="2">Belongs to the GTP-binding SRP family.</text>
</comment>
<dbReference type="GO" id="GO:0015031">
    <property type="term" value="P:protein transport"/>
    <property type="evidence" value="ECO:0007669"/>
    <property type="project" value="UniProtKB-KW"/>
</dbReference>
<dbReference type="InterPro" id="IPR003593">
    <property type="entry name" value="AAA+_ATPase"/>
</dbReference>
<evidence type="ECO:0000313" key="18">
    <source>
        <dbReference type="Proteomes" id="UP000036426"/>
    </source>
</evidence>
<accession>A0A0J1JBD4</accession>
<keyword evidence="17" id="KW-0969">Cilium</keyword>
<dbReference type="PANTHER" id="PTHR43134">
    <property type="entry name" value="SIGNAL RECOGNITION PARTICLE RECEPTOR SUBUNIT ALPHA"/>
    <property type="match status" value="1"/>
</dbReference>
<dbReference type="GO" id="GO:0044781">
    <property type="term" value="P:bacterial-type flagellum organization"/>
    <property type="evidence" value="ECO:0007669"/>
    <property type="project" value="UniProtKB-UniRule"/>
</dbReference>
<dbReference type="CDD" id="cd17873">
    <property type="entry name" value="FlhF"/>
    <property type="match status" value="1"/>
</dbReference>
<dbReference type="SUPFAM" id="SSF52540">
    <property type="entry name" value="P-loop containing nucleoside triphosphate hydrolases"/>
    <property type="match status" value="1"/>
</dbReference>
<keyword evidence="4" id="KW-0813">Transport</keyword>
<name>A0A0J1JBD4_9GAMM</name>
<comment type="function">
    <text evidence="12">Necessary for flagellar biosynthesis. May be involved in translocation of the flagellum.</text>
</comment>
<feature type="compositionally biased region" description="Gly residues" evidence="14">
    <location>
        <begin position="128"/>
        <end position="145"/>
    </location>
</feature>
<feature type="region of interest" description="Disordered" evidence="14">
    <location>
        <begin position="99"/>
        <end position="317"/>
    </location>
</feature>
<feature type="compositionally biased region" description="Basic and acidic residues" evidence="14">
    <location>
        <begin position="264"/>
        <end position="275"/>
    </location>
</feature>
<evidence type="ECO:0000256" key="1">
    <source>
        <dbReference type="ARBA" id="ARBA00004413"/>
    </source>
</evidence>
<evidence type="ECO:0000256" key="13">
    <source>
        <dbReference type="NCBIfam" id="TIGR03499"/>
    </source>
</evidence>
<keyword evidence="6" id="KW-0547">Nucleotide-binding</keyword>
<feature type="compositionally biased region" description="Polar residues" evidence="14">
    <location>
        <begin position="234"/>
        <end position="246"/>
    </location>
</feature>
<dbReference type="PATRIC" id="fig|754436.4.peg.4307"/>
<dbReference type="PANTHER" id="PTHR43134:SF3">
    <property type="entry name" value="FLAGELLAR BIOSYNTHESIS PROTEIN FLHF"/>
    <property type="match status" value="1"/>
</dbReference>
<dbReference type="Proteomes" id="UP000036426">
    <property type="component" value="Unassembled WGS sequence"/>
</dbReference>
<evidence type="ECO:0000256" key="12">
    <source>
        <dbReference type="ARBA" id="ARBA00025337"/>
    </source>
</evidence>
<dbReference type="InterPro" id="IPR000897">
    <property type="entry name" value="SRP54_GTPase_dom"/>
</dbReference>
<evidence type="ECO:0000256" key="4">
    <source>
        <dbReference type="ARBA" id="ARBA00022448"/>
    </source>
</evidence>
<dbReference type="SMART" id="SM00382">
    <property type="entry name" value="AAA"/>
    <property type="match status" value="1"/>
</dbReference>
<dbReference type="GO" id="GO:0003924">
    <property type="term" value="F:GTPase activity"/>
    <property type="evidence" value="ECO:0007669"/>
    <property type="project" value="UniProtKB-UniRule"/>
</dbReference>
<evidence type="ECO:0000256" key="10">
    <source>
        <dbReference type="ARBA" id="ARBA00023136"/>
    </source>
</evidence>
<evidence type="ECO:0000256" key="14">
    <source>
        <dbReference type="SAM" id="MobiDB-lite"/>
    </source>
</evidence>
<proteinExistence type="inferred from homology"/>
<keyword evidence="10" id="KW-0472">Membrane</keyword>
<evidence type="ECO:0000256" key="9">
    <source>
        <dbReference type="ARBA" id="ARBA00023134"/>
    </source>
</evidence>
<dbReference type="AlphaFoldDB" id="A0A0J1JBD4"/>
<keyword evidence="5" id="KW-1003">Cell membrane</keyword>
<feature type="domain" description="AAA+ ATPase" evidence="15">
    <location>
        <begin position="406"/>
        <end position="538"/>
    </location>
</feature>
<dbReference type="NCBIfam" id="TIGR03499">
    <property type="entry name" value="FlhF"/>
    <property type="match status" value="1"/>
</dbReference>
<dbReference type="EMBL" id="LDOV01000041">
    <property type="protein sequence ID" value="KLU98911.1"/>
    <property type="molecule type" value="Genomic_DNA"/>
</dbReference>
<dbReference type="SMART" id="SM00962">
    <property type="entry name" value="SRP54"/>
    <property type="match status" value="1"/>
</dbReference>
<evidence type="ECO:0000313" key="17">
    <source>
        <dbReference type="EMBL" id="KLU98911.1"/>
    </source>
</evidence>
<dbReference type="RefSeq" id="WP_047876294.1">
    <property type="nucleotide sequence ID" value="NZ_BMYC01000002.1"/>
</dbReference>
<feature type="domain" description="SRP54-type proteins GTP-binding" evidence="16">
    <location>
        <begin position="407"/>
        <end position="600"/>
    </location>
</feature>
<dbReference type="FunFam" id="3.40.50.300:FF:000695">
    <property type="entry name" value="Flagellar biosynthesis regulator FlhF"/>
    <property type="match status" value="1"/>
</dbReference>
<dbReference type="GO" id="GO:0005047">
    <property type="term" value="F:signal recognition particle binding"/>
    <property type="evidence" value="ECO:0007669"/>
    <property type="project" value="TreeGrafter"/>
</dbReference>
<dbReference type="GO" id="GO:0006614">
    <property type="term" value="P:SRP-dependent cotranslational protein targeting to membrane"/>
    <property type="evidence" value="ECO:0007669"/>
    <property type="project" value="UniProtKB-UniRule"/>
</dbReference>
<keyword evidence="11" id="KW-1006">Bacterial flagellum protein export</keyword>
<evidence type="ECO:0000256" key="3">
    <source>
        <dbReference type="ARBA" id="ARBA00014919"/>
    </source>
</evidence>
<keyword evidence="7" id="KW-1005">Bacterial flagellum biogenesis</keyword>
<dbReference type="GO" id="GO:0005525">
    <property type="term" value="F:GTP binding"/>
    <property type="evidence" value="ECO:0007669"/>
    <property type="project" value="UniProtKB-UniRule"/>
</dbReference>
<keyword evidence="8" id="KW-0653">Protein transport</keyword>
<evidence type="ECO:0000256" key="6">
    <source>
        <dbReference type="ARBA" id="ARBA00022741"/>
    </source>
</evidence>
<feature type="compositionally biased region" description="Gly residues" evidence="14">
    <location>
        <begin position="185"/>
        <end position="198"/>
    </location>
</feature>
<evidence type="ECO:0000256" key="7">
    <source>
        <dbReference type="ARBA" id="ARBA00022795"/>
    </source>
</evidence>
<keyword evidence="18" id="KW-1185">Reference proteome</keyword>
<comment type="subcellular location">
    <subcellularLocation>
        <location evidence="1">Cell membrane</location>
        <topology evidence="1">Peripheral membrane protein</topology>
        <orientation evidence="1">Cytoplasmic side</orientation>
    </subcellularLocation>
</comment>
<evidence type="ECO:0000259" key="16">
    <source>
        <dbReference type="SMART" id="SM00962"/>
    </source>
</evidence>
<protein>
    <recommendedName>
        <fullName evidence="3 13">Flagellar biosynthesis protein FlhF</fullName>
    </recommendedName>
</protein>
<dbReference type="Pfam" id="PF00448">
    <property type="entry name" value="SRP54"/>
    <property type="match status" value="1"/>
</dbReference>
<feature type="compositionally biased region" description="Low complexity" evidence="14">
    <location>
        <begin position="215"/>
        <end position="224"/>
    </location>
</feature>
<reference evidence="17 18" key="1">
    <citation type="submission" date="2015-05" db="EMBL/GenBank/DDBJ databases">
        <title>Photobacterium galathea sp. nov.</title>
        <authorList>
            <person name="Machado H."/>
            <person name="Gram L."/>
        </authorList>
    </citation>
    <scope>NUCLEOTIDE SEQUENCE [LARGE SCALE GENOMIC DNA]</scope>
    <source>
        <strain evidence="17 18">DSM 25995</strain>
    </source>
</reference>
<dbReference type="GO" id="GO:0005886">
    <property type="term" value="C:plasma membrane"/>
    <property type="evidence" value="ECO:0007669"/>
    <property type="project" value="UniProtKB-SubCell"/>
</dbReference>
<dbReference type="InterPro" id="IPR020006">
    <property type="entry name" value="FlhF"/>
</dbReference>
<evidence type="ECO:0000256" key="5">
    <source>
        <dbReference type="ARBA" id="ARBA00022475"/>
    </source>
</evidence>
<organism evidence="17 18">
    <name type="scientific">Photobacterium aphoticum</name>
    <dbReference type="NCBI Taxonomy" id="754436"/>
    <lineage>
        <taxon>Bacteria</taxon>
        <taxon>Pseudomonadati</taxon>
        <taxon>Pseudomonadota</taxon>
        <taxon>Gammaproteobacteria</taxon>
        <taxon>Vibrionales</taxon>
        <taxon>Vibrionaceae</taxon>
        <taxon>Photobacterium</taxon>
    </lineage>
</organism>
<dbReference type="Gene3D" id="3.40.50.300">
    <property type="entry name" value="P-loop containing nucleotide triphosphate hydrolases"/>
    <property type="match status" value="1"/>
</dbReference>
<evidence type="ECO:0000256" key="2">
    <source>
        <dbReference type="ARBA" id="ARBA00008531"/>
    </source>
</evidence>
<evidence type="ECO:0000256" key="11">
    <source>
        <dbReference type="ARBA" id="ARBA00023225"/>
    </source>
</evidence>
<gene>
    <name evidence="17" type="ORF">ABT58_20450</name>
</gene>
<keyword evidence="17" id="KW-0282">Flagellum</keyword>
<evidence type="ECO:0000256" key="8">
    <source>
        <dbReference type="ARBA" id="ARBA00022927"/>
    </source>
</evidence>